<feature type="chain" id="PRO_5043992308" evidence="1">
    <location>
        <begin position="21"/>
        <end position="872"/>
    </location>
</feature>
<proteinExistence type="predicted"/>
<dbReference type="InterPro" id="IPR005322">
    <property type="entry name" value="Peptidase_C69"/>
</dbReference>
<protein>
    <submittedName>
        <fullName evidence="2">Membrane dipeptidase</fullName>
        <ecNumber evidence="2">3.4.13.-</ecNumber>
    </submittedName>
</protein>
<dbReference type="Gene3D" id="3.20.20.140">
    <property type="entry name" value="Metal-dependent hydrolases"/>
    <property type="match status" value="1"/>
</dbReference>
<comment type="caution">
    <text evidence="2">The sequence shown here is derived from an EMBL/GenBank/DDBJ whole genome shotgun (WGS) entry which is preliminary data.</text>
</comment>
<dbReference type="GO" id="GO:0070573">
    <property type="term" value="F:metallodipeptidase activity"/>
    <property type="evidence" value="ECO:0007669"/>
    <property type="project" value="InterPro"/>
</dbReference>
<keyword evidence="2" id="KW-0378">Hydrolase</keyword>
<dbReference type="CDD" id="cd01301">
    <property type="entry name" value="rDP_like"/>
    <property type="match status" value="1"/>
</dbReference>
<dbReference type="SUPFAM" id="SSF51556">
    <property type="entry name" value="Metallo-dependent hydrolases"/>
    <property type="match status" value="1"/>
</dbReference>
<accession>A0AAW6U7I4</accession>
<dbReference type="InterPro" id="IPR032466">
    <property type="entry name" value="Metal_Hydrolase"/>
</dbReference>
<dbReference type="Proteomes" id="UP001431776">
    <property type="component" value="Unassembled WGS sequence"/>
</dbReference>
<gene>
    <name evidence="2" type="ORF">QJ522_21460</name>
</gene>
<keyword evidence="3" id="KW-1185">Reference proteome</keyword>
<keyword evidence="2" id="KW-0645">Protease</keyword>
<dbReference type="Pfam" id="PF03577">
    <property type="entry name" value="Peptidase_C69"/>
    <property type="match status" value="1"/>
</dbReference>
<dbReference type="GO" id="GO:0006508">
    <property type="term" value="P:proteolysis"/>
    <property type="evidence" value="ECO:0007669"/>
    <property type="project" value="InterPro"/>
</dbReference>
<dbReference type="EMBL" id="JASCXX010000044">
    <property type="protein sequence ID" value="MDI6451644.1"/>
    <property type="molecule type" value="Genomic_DNA"/>
</dbReference>
<keyword evidence="1" id="KW-0732">Signal</keyword>
<dbReference type="EC" id="3.4.13.-" evidence="2"/>
<organism evidence="2 3">
    <name type="scientific">Anaerobaca lacustris</name>
    <dbReference type="NCBI Taxonomy" id="3044600"/>
    <lineage>
        <taxon>Bacteria</taxon>
        <taxon>Pseudomonadati</taxon>
        <taxon>Planctomycetota</taxon>
        <taxon>Phycisphaerae</taxon>
        <taxon>Sedimentisphaerales</taxon>
        <taxon>Anaerobacaceae</taxon>
        <taxon>Anaerobaca</taxon>
    </lineage>
</organism>
<dbReference type="InterPro" id="IPR008257">
    <property type="entry name" value="Pept_M19"/>
</dbReference>
<sequence>MFDRSKGAILVAVAILVSLAAPCGACFSIVVGKNASADGAVLVAHNEDDYPPQVVHHHKVPRQTYGPGEQVVLRNGGVLEQVEQTWAYLWSEMPGMLFSDSCVNEWGVTVTSDNCPSREDRAELTDGGIGWMLRRLIAQRARTAREGVRLAGRLVERFGYIASGRTYVIADPDEGWLFCVVQGKRWLAKRVADDEVAMVANTYTIRQVDLSDEDNVLASADIVTYAIERGWYEPGKDGPFDFAAVYANPASASHPDNAGRQWSGLRYVARDPIEPGFDLPFSVVPRHKLSAADIMEILRHDEADKPEPSTPDSGFGCALCSGATQTSFVAQLRRGLPSDIGIVYWVCLAEPRTSVYLPFHFGISDFPSGFRTECERPASEVFDRRVTAPFVADPREAFWTFSNFRDKVDRQGPALVAATRTEALRIESRAMAMQKPVEEVARRLHETDRIAAGELLANFSKGLYLSALEGMDKVLRQPADDERIVTRARAIHEAVITLDSHVDIAEERYATAELDPGVDHPELRCDLVKMAAGGLDGVFLAVYVRQTPELNAETYAEAQRMAESKFDAIARLTQSMYPDRCALALRADDVEGIVATGRKAIMIGIENGFPIGKDLDRLNDYYDRGARYVTLCHTAHNQICDSSSEPEPLHNGLSPFGKRAVARMNELGIMCDASHISEKSFFDLLEVTRTPILVSHSGCSAVHPHDRNLTDEQLRALRDNGGVIQIVALDAYLRPETPERMDAVRRLREELGIPSYAERQKWSTEQRAAMRPRLREYYRRYEEMAETVPIATVKDFVDHLDHAVRVAGIDHVGVGTDFDGGGGVPGFANHAEALNVTIELVRRGYSDDDIRKIWGGNLLRLWRRVEAVAKER</sequence>
<dbReference type="Gene3D" id="1.10.287.650">
    <property type="entry name" value="L27 domain"/>
    <property type="match status" value="1"/>
</dbReference>
<dbReference type="RefSeq" id="WP_349247053.1">
    <property type="nucleotide sequence ID" value="NZ_JASCXX010000044.1"/>
</dbReference>
<dbReference type="GO" id="GO:0070004">
    <property type="term" value="F:cysteine-type exopeptidase activity"/>
    <property type="evidence" value="ECO:0007669"/>
    <property type="project" value="InterPro"/>
</dbReference>
<reference evidence="2" key="1">
    <citation type="submission" date="2023-05" db="EMBL/GenBank/DDBJ databases">
        <title>Anaerotaeda fermentans gen. nov., sp. nov., a novel anaerobic planctomycete of the new family within the order Sedimentisphaerales isolated from Taman Peninsula, Russia.</title>
        <authorList>
            <person name="Khomyakova M.A."/>
            <person name="Merkel A.Y."/>
            <person name="Slobodkin A.I."/>
        </authorList>
    </citation>
    <scope>NUCLEOTIDE SEQUENCE</scope>
    <source>
        <strain evidence="2">M17dextr</strain>
    </source>
</reference>
<evidence type="ECO:0000256" key="1">
    <source>
        <dbReference type="SAM" id="SignalP"/>
    </source>
</evidence>
<evidence type="ECO:0000313" key="2">
    <source>
        <dbReference type="EMBL" id="MDI6451644.1"/>
    </source>
</evidence>
<feature type="signal peptide" evidence="1">
    <location>
        <begin position="1"/>
        <end position="20"/>
    </location>
</feature>
<dbReference type="Gene3D" id="3.60.60.10">
    <property type="entry name" value="Penicillin V Acylase, Chain A"/>
    <property type="match status" value="1"/>
</dbReference>
<evidence type="ECO:0000313" key="3">
    <source>
        <dbReference type="Proteomes" id="UP001431776"/>
    </source>
</evidence>
<keyword evidence="2" id="KW-0224">Dipeptidase</keyword>
<dbReference type="PANTHER" id="PTHR10443">
    <property type="entry name" value="MICROSOMAL DIPEPTIDASE"/>
    <property type="match status" value="1"/>
</dbReference>
<dbReference type="PANTHER" id="PTHR10443:SF12">
    <property type="entry name" value="DIPEPTIDASE"/>
    <property type="match status" value="1"/>
</dbReference>
<name>A0AAW6U7I4_9BACT</name>
<dbReference type="Pfam" id="PF01244">
    <property type="entry name" value="Peptidase_M19"/>
    <property type="match status" value="1"/>
</dbReference>
<dbReference type="PROSITE" id="PS51365">
    <property type="entry name" value="RENAL_DIPEPTIDASE_2"/>
    <property type="match status" value="1"/>
</dbReference>
<dbReference type="AlphaFoldDB" id="A0AAW6U7I4"/>